<dbReference type="InterPro" id="IPR025452">
    <property type="entry name" value="DUF4218"/>
</dbReference>
<name>A0AAV3RXR8_LITER</name>
<reference evidence="2 3" key="1">
    <citation type="submission" date="2024-01" db="EMBL/GenBank/DDBJ databases">
        <title>The complete chloroplast genome sequence of Lithospermum erythrorhizon: insights into the phylogenetic relationship among Boraginaceae species and the maternal lineages of purple gromwells.</title>
        <authorList>
            <person name="Okada T."/>
            <person name="Watanabe K."/>
        </authorList>
    </citation>
    <scope>NUCLEOTIDE SEQUENCE [LARGE SCALE GENOMIC DNA]</scope>
</reference>
<evidence type="ECO:0000313" key="3">
    <source>
        <dbReference type="Proteomes" id="UP001454036"/>
    </source>
</evidence>
<dbReference type="PANTHER" id="PTHR48258:SF3">
    <property type="entry name" value="FK506-BINDING PROTEIN 4-LIKE ISOFORM X1"/>
    <property type="match status" value="1"/>
</dbReference>
<dbReference type="Proteomes" id="UP001454036">
    <property type="component" value="Unassembled WGS sequence"/>
</dbReference>
<gene>
    <name evidence="2" type="ORF">LIER_33477</name>
</gene>
<keyword evidence="3" id="KW-1185">Reference proteome</keyword>
<dbReference type="AlphaFoldDB" id="A0AAV3RXR8"/>
<feature type="domain" description="DUF4218" evidence="1">
    <location>
        <begin position="1"/>
        <end position="55"/>
    </location>
</feature>
<dbReference type="EMBL" id="BAABME010013451">
    <property type="protein sequence ID" value="GAA0186189.1"/>
    <property type="molecule type" value="Genomic_DNA"/>
</dbReference>
<evidence type="ECO:0000259" key="1">
    <source>
        <dbReference type="Pfam" id="PF13960"/>
    </source>
</evidence>
<proteinExistence type="predicted"/>
<organism evidence="2 3">
    <name type="scientific">Lithospermum erythrorhizon</name>
    <name type="common">Purple gromwell</name>
    <name type="synonym">Lithospermum officinale var. erythrorhizon</name>
    <dbReference type="NCBI Taxonomy" id="34254"/>
    <lineage>
        <taxon>Eukaryota</taxon>
        <taxon>Viridiplantae</taxon>
        <taxon>Streptophyta</taxon>
        <taxon>Embryophyta</taxon>
        <taxon>Tracheophyta</taxon>
        <taxon>Spermatophyta</taxon>
        <taxon>Magnoliopsida</taxon>
        <taxon>eudicotyledons</taxon>
        <taxon>Gunneridae</taxon>
        <taxon>Pentapetalae</taxon>
        <taxon>asterids</taxon>
        <taxon>lamiids</taxon>
        <taxon>Boraginales</taxon>
        <taxon>Boraginaceae</taxon>
        <taxon>Boraginoideae</taxon>
        <taxon>Lithospermeae</taxon>
        <taxon>Lithospermum</taxon>
    </lineage>
</organism>
<sequence>MYPIERYLFTLKKYVRNRAHPEGSIEKEYLMEECMNFCSRYMTDVEIKENRQPRNDEGDNRSKRVAALLNSLINGIIEIRWM</sequence>
<comment type="caution">
    <text evidence="2">The sequence shown here is derived from an EMBL/GenBank/DDBJ whole genome shotgun (WGS) entry which is preliminary data.</text>
</comment>
<dbReference type="PANTHER" id="PTHR48258">
    <property type="entry name" value="DUF4218 DOMAIN-CONTAINING PROTEIN-RELATED"/>
    <property type="match status" value="1"/>
</dbReference>
<dbReference type="Pfam" id="PF13960">
    <property type="entry name" value="DUF4218"/>
    <property type="match status" value="1"/>
</dbReference>
<accession>A0AAV3RXR8</accession>
<evidence type="ECO:0000313" key="2">
    <source>
        <dbReference type="EMBL" id="GAA0186189.1"/>
    </source>
</evidence>
<protein>
    <recommendedName>
        <fullName evidence="1">DUF4218 domain-containing protein</fullName>
    </recommendedName>
</protein>